<dbReference type="InterPro" id="IPR048367">
    <property type="entry name" value="TNP-like_RNaseH_C"/>
</dbReference>
<evidence type="ECO:0000313" key="3">
    <source>
        <dbReference type="Proteomes" id="UP000821866"/>
    </source>
</evidence>
<protein>
    <recommendedName>
        <fullName evidence="1">Transposable element P transposase-like RNase H C-terminal domain-containing protein</fullName>
    </recommendedName>
</protein>
<sequence length="329" mass="36107">MRMKSLIAVVTARHTAEALGPNSASEKSIKEMLSFLDAWERHADKKFLSESSAEGLEVTLTSTLELLRYLREKYGFRYLLTSRLSQDKVENFFGIARLSSGCNSHPTPQQLTVHCLSFYNLAHSVAGGNAEGDVISSLLDVGDREETPKQQLIDQMKLCAEKQAGLSGSCESEAVEHEYHIQRSDSRLTYYISGYVARKCVLPTKCSACNDSLLLPTEEGRRLHAAKFVRHNDQDGSCCALQQLPSKRCIILGSQPAQISVHPCTCAHLQTSLSPGLSPTVSLVWWGDECLDGVPLACTGRVLHILLAGSLMQDQAPGCCLTRDSRHIG</sequence>
<feature type="domain" description="Transposable element P transposase-like RNase H C-terminal" evidence="1">
    <location>
        <begin position="83"/>
        <end position="110"/>
    </location>
</feature>
<organism evidence="2 3">
    <name type="scientific">Rhipicephalus microplus</name>
    <name type="common">Cattle tick</name>
    <name type="synonym">Boophilus microplus</name>
    <dbReference type="NCBI Taxonomy" id="6941"/>
    <lineage>
        <taxon>Eukaryota</taxon>
        <taxon>Metazoa</taxon>
        <taxon>Ecdysozoa</taxon>
        <taxon>Arthropoda</taxon>
        <taxon>Chelicerata</taxon>
        <taxon>Arachnida</taxon>
        <taxon>Acari</taxon>
        <taxon>Parasitiformes</taxon>
        <taxon>Ixodida</taxon>
        <taxon>Ixodoidea</taxon>
        <taxon>Ixodidae</taxon>
        <taxon>Rhipicephalinae</taxon>
        <taxon>Rhipicephalus</taxon>
        <taxon>Boophilus</taxon>
    </lineage>
</organism>
<keyword evidence="3" id="KW-1185">Reference proteome</keyword>
<evidence type="ECO:0000313" key="2">
    <source>
        <dbReference type="EMBL" id="KAH8018435.1"/>
    </source>
</evidence>
<reference evidence="2" key="2">
    <citation type="submission" date="2021-09" db="EMBL/GenBank/DDBJ databases">
        <authorList>
            <person name="Jia N."/>
            <person name="Wang J."/>
            <person name="Shi W."/>
            <person name="Du L."/>
            <person name="Sun Y."/>
            <person name="Zhan W."/>
            <person name="Jiang J."/>
            <person name="Wang Q."/>
            <person name="Zhang B."/>
            <person name="Ji P."/>
            <person name="Sakyi L.B."/>
            <person name="Cui X."/>
            <person name="Yuan T."/>
            <person name="Jiang B."/>
            <person name="Yang W."/>
            <person name="Lam T.T.-Y."/>
            <person name="Chang Q."/>
            <person name="Ding S."/>
            <person name="Wang X."/>
            <person name="Zhu J."/>
            <person name="Ruan X."/>
            <person name="Zhao L."/>
            <person name="Wei J."/>
            <person name="Que T."/>
            <person name="Du C."/>
            <person name="Cheng J."/>
            <person name="Dai P."/>
            <person name="Han X."/>
            <person name="Huang E."/>
            <person name="Gao Y."/>
            <person name="Liu J."/>
            <person name="Shao H."/>
            <person name="Ye R."/>
            <person name="Li L."/>
            <person name="Wei W."/>
            <person name="Wang X."/>
            <person name="Wang C."/>
            <person name="Huo Q."/>
            <person name="Li W."/>
            <person name="Guo W."/>
            <person name="Chen H."/>
            <person name="Chen S."/>
            <person name="Zhou L."/>
            <person name="Zhou L."/>
            <person name="Ni X."/>
            <person name="Tian J."/>
            <person name="Zhou Y."/>
            <person name="Sheng Y."/>
            <person name="Liu T."/>
            <person name="Pan Y."/>
            <person name="Xia L."/>
            <person name="Li J."/>
            <person name="Zhao F."/>
            <person name="Cao W."/>
        </authorList>
    </citation>
    <scope>NUCLEOTIDE SEQUENCE</scope>
    <source>
        <strain evidence="2">Rmic-2018</strain>
        <tissue evidence="2">Larvae</tissue>
    </source>
</reference>
<accession>A0A9J6D8M7</accession>
<gene>
    <name evidence="2" type="ORF">HPB51_006333</name>
</gene>
<reference evidence="2" key="1">
    <citation type="journal article" date="2020" name="Cell">
        <title>Large-Scale Comparative Analyses of Tick Genomes Elucidate Their Genetic Diversity and Vector Capacities.</title>
        <authorList>
            <consortium name="Tick Genome and Microbiome Consortium (TIGMIC)"/>
            <person name="Jia N."/>
            <person name="Wang J."/>
            <person name="Shi W."/>
            <person name="Du L."/>
            <person name="Sun Y."/>
            <person name="Zhan W."/>
            <person name="Jiang J.F."/>
            <person name="Wang Q."/>
            <person name="Zhang B."/>
            <person name="Ji P."/>
            <person name="Bell-Sakyi L."/>
            <person name="Cui X.M."/>
            <person name="Yuan T.T."/>
            <person name="Jiang B.G."/>
            <person name="Yang W.F."/>
            <person name="Lam T.T."/>
            <person name="Chang Q.C."/>
            <person name="Ding S.J."/>
            <person name="Wang X.J."/>
            <person name="Zhu J.G."/>
            <person name="Ruan X.D."/>
            <person name="Zhao L."/>
            <person name="Wei J.T."/>
            <person name="Ye R.Z."/>
            <person name="Que T.C."/>
            <person name="Du C.H."/>
            <person name="Zhou Y.H."/>
            <person name="Cheng J.X."/>
            <person name="Dai P.F."/>
            <person name="Guo W.B."/>
            <person name="Han X.H."/>
            <person name="Huang E.J."/>
            <person name="Li L.F."/>
            <person name="Wei W."/>
            <person name="Gao Y.C."/>
            <person name="Liu J.Z."/>
            <person name="Shao H.Z."/>
            <person name="Wang X."/>
            <person name="Wang C.C."/>
            <person name="Yang T.C."/>
            <person name="Huo Q.B."/>
            <person name="Li W."/>
            <person name="Chen H.Y."/>
            <person name="Chen S.E."/>
            <person name="Zhou L.G."/>
            <person name="Ni X.B."/>
            <person name="Tian J.H."/>
            <person name="Sheng Y."/>
            <person name="Liu T."/>
            <person name="Pan Y.S."/>
            <person name="Xia L.Y."/>
            <person name="Li J."/>
            <person name="Zhao F."/>
            <person name="Cao W.C."/>
        </authorList>
    </citation>
    <scope>NUCLEOTIDE SEQUENCE</scope>
    <source>
        <strain evidence="2">Rmic-2018</strain>
    </source>
</reference>
<dbReference type="PANTHER" id="PTHR47577:SF2">
    <property type="entry name" value="THAP DOMAIN CONTAINING 9"/>
    <property type="match status" value="1"/>
</dbReference>
<dbReference type="Pfam" id="PF21789">
    <property type="entry name" value="TNP-like_RNaseH_C"/>
    <property type="match status" value="1"/>
</dbReference>
<dbReference type="AlphaFoldDB" id="A0A9J6D8M7"/>
<name>A0A9J6D8M7_RHIMP</name>
<dbReference type="Proteomes" id="UP000821866">
    <property type="component" value="Chromosome 8"/>
</dbReference>
<evidence type="ECO:0000259" key="1">
    <source>
        <dbReference type="Pfam" id="PF21789"/>
    </source>
</evidence>
<dbReference type="EMBL" id="JABSTU010000010">
    <property type="protein sequence ID" value="KAH8018435.1"/>
    <property type="molecule type" value="Genomic_DNA"/>
</dbReference>
<comment type="caution">
    <text evidence="2">The sequence shown here is derived from an EMBL/GenBank/DDBJ whole genome shotgun (WGS) entry which is preliminary data.</text>
</comment>
<dbReference type="PANTHER" id="PTHR47577">
    <property type="entry name" value="THAP DOMAIN-CONTAINING PROTEIN 6"/>
    <property type="match status" value="1"/>
</dbReference>
<proteinExistence type="predicted"/>